<dbReference type="AlphaFoldDB" id="A0AAD8KYX2"/>
<accession>A0AAD8KYX2</accession>
<sequence>MKTTQKALNVLGIIWGELANDNCIISKEQVRDGAGLASAVSSIVLGVSRRAGMLRLSGEGSTSSTSKIAKVTSEITKGTVEEDNHEDNDESAGTKVTNDHRDETQDAAAAPPS</sequence>
<evidence type="ECO:0000256" key="1">
    <source>
        <dbReference type="SAM" id="MobiDB-lite"/>
    </source>
</evidence>
<feature type="region of interest" description="Disordered" evidence="1">
    <location>
        <begin position="57"/>
        <end position="113"/>
    </location>
</feature>
<evidence type="ECO:0000313" key="2">
    <source>
        <dbReference type="EMBL" id="KAK1432305.1"/>
    </source>
</evidence>
<dbReference type="Proteomes" id="UP001229421">
    <property type="component" value="Unassembled WGS sequence"/>
</dbReference>
<gene>
    <name evidence="2" type="ORF">QVD17_09200</name>
</gene>
<name>A0AAD8KYX2_TARER</name>
<protein>
    <submittedName>
        <fullName evidence="2">Uncharacterized protein</fullName>
    </submittedName>
</protein>
<dbReference type="EMBL" id="JAUHHV010000002">
    <property type="protein sequence ID" value="KAK1432305.1"/>
    <property type="molecule type" value="Genomic_DNA"/>
</dbReference>
<proteinExistence type="predicted"/>
<evidence type="ECO:0000313" key="3">
    <source>
        <dbReference type="Proteomes" id="UP001229421"/>
    </source>
</evidence>
<reference evidence="2" key="1">
    <citation type="journal article" date="2023" name="bioRxiv">
        <title>Improved chromosome-level genome assembly for marigold (Tagetes erecta).</title>
        <authorList>
            <person name="Jiang F."/>
            <person name="Yuan L."/>
            <person name="Wang S."/>
            <person name="Wang H."/>
            <person name="Xu D."/>
            <person name="Wang A."/>
            <person name="Fan W."/>
        </authorList>
    </citation>
    <scope>NUCLEOTIDE SEQUENCE</scope>
    <source>
        <strain evidence="2">WSJ</strain>
        <tissue evidence="2">Leaf</tissue>
    </source>
</reference>
<keyword evidence="3" id="KW-1185">Reference proteome</keyword>
<organism evidence="2 3">
    <name type="scientific">Tagetes erecta</name>
    <name type="common">African marigold</name>
    <dbReference type="NCBI Taxonomy" id="13708"/>
    <lineage>
        <taxon>Eukaryota</taxon>
        <taxon>Viridiplantae</taxon>
        <taxon>Streptophyta</taxon>
        <taxon>Embryophyta</taxon>
        <taxon>Tracheophyta</taxon>
        <taxon>Spermatophyta</taxon>
        <taxon>Magnoliopsida</taxon>
        <taxon>eudicotyledons</taxon>
        <taxon>Gunneridae</taxon>
        <taxon>Pentapetalae</taxon>
        <taxon>asterids</taxon>
        <taxon>campanulids</taxon>
        <taxon>Asterales</taxon>
        <taxon>Asteraceae</taxon>
        <taxon>Asteroideae</taxon>
        <taxon>Heliantheae alliance</taxon>
        <taxon>Tageteae</taxon>
        <taxon>Tagetes</taxon>
    </lineage>
</organism>
<feature type="compositionally biased region" description="Acidic residues" evidence="1">
    <location>
        <begin position="81"/>
        <end position="90"/>
    </location>
</feature>
<comment type="caution">
    <text evidence="2">The sequence shown here is derived from an EMBL/GenBank/DDBJ whole genome shotgun (WGS) entry which is preliminary data.</text>
</comment>